<evidence type="ECO:0000313" key="3">
    <source>
        <dbReference type="Proteomes" id="UP001633002"/>
    </source>
</evidence>
<name>A0ABD3IEP7_9MARC</name>
<gene>
    <name evidence="2" type="ORF">R1sor_019596</name>
</gene>
<evidence type="ECO:0000313" key="2">
    <source>
        <dbReference type="EMBL" id="KAL3701574.1"/>
    </source>
</evidence>
<keyword evidence="3" id="KW-1185">Reference proteome</keyword>
<reference evidence="2 3" key="1">
    <citation type="submission" date="2024-09" db="EMBL/GenBank/DDBJ databases">
        <title>Chromosome-scale assembly of Riccia sorocarpa.</title>
        <authorList>
            <person name="Paukszto L."/>
        </authorList>
    </citation>
    <scope>NUCLEOTIDE SEQUENCE [LARGE SCALE GENOMIC DNA]</scope>
    <source>
        <strain evidence="2">LP-2024</strain>
        <tissue evidence="2">Aerial parts of the thallus</tissue>
    </source>
</reference>
<keyword evidence="1" id="KW-0812">Transmembrane</keyword>
<dbReference type="EMBL" id="JBJQOH010000001">
    <property type="protein sequence ID" value="KAL3701574.1"/>
    <property type="molecule type" value="Genomic_DNA"/>
</dbReference>
<protein>
    <submittedName>
        <fullName evidence="2">Uncharacterized protein</fullName>
    </submittedName>
</protein>
<proteinExistence type="predicted"/>
<organism evidence="2 3">
    <name type="scientific">Riccia sorocarpa</name>
    <dbReference type="NCBI Taxonomy" id="122646"/>
    <lineage>
        <taxon>Eukaryota</taxon>
        <taxon>Viridiplantae</taxon>
        <taxon>Streptophyta</taxon>
        <taxon>Embryophyta</taxon>
        <taxon>Marchantiophyta</taxon>
        <taxon>Marchantiopsida</taxon>
        <taxon>Marchantiidae</taxon>
        <taxon>Marchantiales</taxon>
        <taxon>Ricciaceae</taxon>
        <taxon>Riccia</taxon>
    </lineage>
</organism>
<dbReference type="Proteomes" id="UP001633002">
    <property type="component" value="Unassembled WGS sequence"/>
</dbReference>
<dbReference type="AlphaFoldDB" id="A0ABD3IEP7"/>
<evidence type="ECO:0000256" key="1">
    <source>
        <dbReference type="SAM" id="Phobius"/>
    </source>
</evidence>
<keyword evidence="1" id="KW-0472">Membrane</keyword>
<feature type="transmembrane region" description="Helical" evidence="1">
    <location>
        <begin position="111"/>
        <end position="129"/>
    </location>
</feature>
<sequence>MATAASVLSGPSALYCPCSSRISEGSFVGPPSRNYPRQHFRSGTSILERQRNDLTLVTEFVDSLGRRRLTRNSGVAIPSSKRPRGRRAGAARAALPVISSIPVLGPVMNAVFNPVVLMIIYITGASRFWSGFRRTTYSESAPTKLALTALWPALYVASKVYRENFKKAVL</sequence>
<comment type="caution">
    <text evidence="2">The sequence shown here is derived from an EMBL/GenBank/DDBJ whole genome shotgun (WGS) entry which is preliminary data.</text>
</comment>
<accession>A0ABD3IEP7</accession>
<keyword evidence="1" id="KW-1133">Transmembrane helix</keyword>